<dbReference type="RefSeq" id="WP_037273851.1">
    <property type="nucleotide sequence ID" value="NZ_KN293980.1"/>
</dbReference>
<proteinExistence type="inferred from homology"/>
<protein>
    <recommendedName>
        <fullName evidence="4">Putative pterin-4-alpha-carbinolamine dehydratase</fullName>
        <shortName evidence="4">PHS</shortName>
        <ecNumber evidence="4">4.2.1.96</ecNumber>
    </recommendedName>
    <alternativeName>
        <fullName evidence="4">4-alpha-hydroxy-tetrahydropterin dehydratase</fullName>
    </alternativeName>
    <alternativeName>
        <fullName evidence="4">Pterin carbinolamine dehydratase</fullName>
        <shortName evidence="4">PCD</shortName>
    </alternativeName>
</protein>
<evidence type="ECO:0000256" key="4">
    <source>
        <dbReference type="HAMAP-Rule" id="MF_00434"/>
    </source>
</evidence>
<dbReference type="AlphaFoldDB" id="A0A0A0HMA9"/>
<dbReference type="SUPFAM" id="SSF55248">
    <property type="entry name" value="PCD-like"/>
    <property type="match status" value="1"/>
</dbReference>
<dbReference type="PATRIC" id="fig|1288298.3.peg.2560"/>
<dbReference type="STRING" id="215743.ROSMUCSMR3_03233"/>
<dbReference type="PANTHER" id="PTHR12599">
    <property type="entry name" value="PTERIN-4-ALPHA-CARBINOLAMINE DEHYDRATASE"/>
    <property type="match status" value="1"/>
</dbReference>
<dbReference type="Pfam" id="PF01329">
    <property type="entry name" value="Pterin_4a"/>
    <property type="match status" value="1"/>
</dbReference>
<dbReference type="GO" id="GO:0006729">
    <property type="term" value="P:tetrahydrobiopterin biosynthetic process"/>
    <property type="evidence" value="ECO:0007669"/>
    <property type="project" value="InterPro"/>
</dbReference>
<organism evidence="5 6">
    <name type="scientific">Roseovarius mucosus DSM 17069</name>
    <dbReference type="NCBI Taxonomy" id="1288298"/>
    <lineage>
        <taxon>Bacteria</taxon>
        <taxon>Pseudomonadati</taxon>
        <taxon>Pseudomonadota</taxon>
        <taxon>Alphaproteobacteria</taxon>
        <taxon>Rhodobacterales</taxon>
        <taxon>Roseobacteraceae</taxon>
        <taxon>Roseovarius</taxon>
    </lineage>
</organism>
<evidence type="ECO:0000256" key="1">
    <source>
        <dbReference type="ARBA" id="ARBA00001554"/>
    </source>
</evidence>
<sequence>MSEKLSDTARKTTLAPLLENGWVMVEGRDAITKTYKFADFPEAMGFMTRAAIWAEKWNHHPEWFNVYSKVEVTLTTHDVDGLSSLDVKLARKFDGLAG</sequence>
<dbReference type="GO" id="GO:0008124">
    <property type="term" value="F:4-alpha-hydroxytetrahydrobiopterin dehydratase activity"/>
    <property type="evidence" value="ECO:0007669"/>
    <property type="project" value="UniProtKB-UniRule"/>
</dbReference>
<evidence type="ECO:0000313" key="5">
    <source>
        <dbReference type="EMBL" id="KGM87809.1"/>
    </source>
</evidence>
<reference evidence="5 6" key="1">
    <citation type="submission" date="2013-01" db="EMBL/GenBank/DDBJ databases">
        <authorList>
            <person name="Fiebig A."/>
            <person name="Goeker M."/>
            <person name="Klenk H.-P.P."/>
        </authorList>
    </citation>
    <scope>NUCLEOTIDE SEQUENCE [LARGE SCALE GENOMIC DNA]</scope>
    <source>
        <strain evidence="5 6">DSM 17069</strain>
    </source>
</reference>
<comment type="similarity">
    <text evidence="2 4">Belongs to the pterin-4-alpha-carbinolamine dehydratase family.</text>
</comment>
<comment type="catalytic activity">
    <reaction evidence="1 4">
        <text>(4aS,6R)-4a-hydroxy-L-erythro-5,6,7,8-tetrahydrobiopterin = (6R)-L-erythro-6,7-dihydrobiopterin + H2O</text>
        <dbReference type="Rhea" id="RHEA:11920"/>
        <dbReference type="ChEBI" id="CHEBI:15377"/>
        <dbReference type="ChEBI" id="CHEBI:15642"/>
        <dbReference type="ChEBI" id="CHEBI:43120"/>
        <dbReference type="EC" id="4.2.1.96"/>
    </reaction>
</comment>
<accession>A0A0A0HMA9</accession>
<gene>
    <name evidence="5" type="ORF">rosmuc_02547</name>
</gene>
<evidence type="ECO:0000256" key="3">
    <source>
        <dbReference type="ARBA" id="ARBA00023239"/>
    </source>
</evidence>
<dbReference type="InterPro" id="IPR036428">
    <property type="entry name" value="PCD_sf"/>
</dbReference>
<dbReference type="OrthoDB" id="9794987at2"/>
<dbReference type="HAMAP" id="MF_00434">
    <property type="entry name" value="Pterin_4_alpha"/>
    <property type="match status" value="1"/>
</dbReference>
<evidence type="ECO:0000256" key="2">
    <source>
        <dbReference type="ARBA" id="ARBA00006472"/>
    </source>
</evidence>
<evidence type="ECO:0000313" key="6">
    <source>
        <dbReference type="Proteomes" id="UP000030021"/>
    </source>
</evidence>
<comment type="caution">
    <text evidence="5">The sequence shown here is derived from an EMBL/GenBank/DDBJ whole genome shotgun (WGS) entry which is preliminary data.</text>
</comment>
<dbReference type="NCBIfam" id="NF002018">
    <property type="entry name" value="PRK00823.1-3"/>
    <property type="match status" value="1"/>
</dbReference>
<dbReference type="Gene3D" id="3.30.1360.20">
    <property type="entry name" value="Transcriptional coactivator/pterin dehydratase"/>
    <property type="match status" value="1"/>
</dbReference>
<dbReference type="InterPro" id="IPR001533">
    <property type="entry name" value="Pterin_deHydtase"/>
</dbReference>
<dbReference type="CDD" id="cd00914">
    <property type="entry name" value="PCD_DCoH_subfamily_b"/>
    <property type="match status" value="1"/>
</dbReference>
<dbReference type="HOGENOM" id="CLU_081974_3_2_5"/>
<dbReference type="eggNOG" id="COG2154">
    <property type="taxonomic scope" value="Bacteria"/>
</dbReference>
<dbReference type="PANTHER" id="PTHR12599:SF0">
    <property type="entry name" value="PTERIN-4-ALPHA-CARBINOLAMINE DEHYDRATASE"/>
    <property type="match status" value="1"/>
</dbReference>
<name>A0A0A0HMA9_9RHOB</name>
<keyword evidence="3 4" id="KW-0456">Lyase</keyword>
<dbReference type="EMBL" id="AONH01000013">
    <property type="protein sequence ID" value="KGM87809.1"/>
    <property type="molecule type" value="Genomic_DNA"/>
</dbReference>
<dbReference type="EC" id="4.2.1.96" evidence="4"/>
<dbReference type="Proteomes" id="UP000030021">
    <property type="component" value="Unassembled WGS sequence"/>
</dbReference>